<reference evidence="1" key="1">
    <citation type="journal article" date="2009" name="FEMS Microbiol. Lett.">
        <title>Morphological and genetic analysis of three bacteriophages of Serratia marcescens isolated from environmental water.</title>
        <authorList>
            <person name="Matsushita K."/>
            <person name="Uchiyama J."/>
            <person name="Kato S."/>
            <person name="Ujihara T."/>
            <person name="Hoshiba H."/>
            <person name="Sugihara S."/>
            <person name="Muraoka A."/>
            <person name="Wakiguchi H."/>
            <person name="Matsuzaki S."/>
        </authorList>
    </citation>
    <scope>NUCLEOTIDE SEQUENCE</scope>
    <source>
        <strain evidence="1">KSP20</strain>
    </source>
</reference>
<organismHost>
    <name type="scientific">Serratia marcescens</name>
    <dbReference type="NCBI Taxonomy" id="615"/>
</organismHost>
<name>B9A7B2_BPSK2</name>
<evidence type="ECO:0000313" key="1">
    <source>
        <dbReference type="EMBL" id="BAH15158.1"/>
    </source>
</evidence>
<sequence>MHMSVTLTTPIKRGNSEITTVTITDTIKQAGSLRGLRLVDVLNFDYDAVSTLLTRVTAPALTVAEIATLDTGDFVAFIEEMTPFLTKAAPSVPNVAETGNK</sequence>
<accession>B9A7B2</accession>
<proteinExistence type="predicted"/>
<protein>
    <submittedName>
        <fullName evidence="1">GpE-like protein</fullName>
    </submittedName>
</protein>
<organism evidence="1">
    <name type="scientific">Serratia phage KSP20</name>
    <name type="common">Serratia marcescens bacteriophage KSP20</name>
    <dbReference type="NCBI Taxonomy" id="552527"/>
    <lineage>
        <taxon>Viruses</taxon>
        <taxon>Duplodnaviria</taxon>
        <taxon>Heunggongvirae</taxon>
        <taxon>Uroviricota</taxon>
        <taxon>Caudoviricetes</taxon>
        <taxon>Peduoviridae</taxon>
    </lineage>
</organism>
<dbReference type="EMBL" id="AB452988">
    <property type="protein sequence ID" value="BAH15158.1"/>
    <property type="molecule type" value="Genomic_DNA"/>
</dbReference>